<protein>
    <recommendedName>
        <fullName evidence="2">Single-stranded DNA-binding protein</fullName>
    </recommendedName>
</protein>
<evidence type="ECO:0000256" key="3">
    <source>
        <dbReference type="SAM" id="MobiDB-lite"/>
    </source>
</evidence>
<reference evidence="4 5" key="1">
    <citation type="submission" date="2018-11" db="EMBL/GenBank/DDBJ databases">
        <title>The first complete genome of Serratia liquefaciens isolated from metalophyte plant revel distinctness adaptive mechanisms in an extreme habitat.</title>
        <authorList>
            <person name="Caneschi W.L."/>
            <person name="Sanchez A.B."/>
            <person name="Felestrino E.B."/>
            <person name="Assis R.A.B."/>
            <person name="Lemes C.G.C."/>
            <person name="Cordeiro I.F."/>
            <person name="Fonseca N.P."/>
            <person name="Villa M."/>
            <person name="Vieira I.T."/>
            <person name="Moraes L.A."/>
            <person name="Kamino L.H.Y."/>
            <person name="do Carmo F."/>
            <person name="Garcia C.M."/>
            <person name="Almeida N.F."/>
            <person name="Silva R.S."/>
            <person name="Ferro J.A."/>
            <person name="Ferro M.I.T."/>
            <person name="Varani A.M."/>
            <person name="Ferreira R.M."/>
            <person name="dos Santos V.L."/>
            <person name="Silva U.C."/>
            <person name="Setubal J.C."/>
            <person name="Moreira L.M."/>
        </authorList>
    </citation>
    <scope>NUCLEOTIDE SEQUENCE [LARGE SCALE GENOMIC DNA]</scope>
    <source>
        <strain evidence="4 5">FG3</strain>
    </source>
</reference>
<dbReference type="InterPro" id="IPR011344">
    <property type="entry name" value="ssDNA-bd"/>
</dbReference>
<dbReference type="AlphaFoldDB" id="A0A515D2N5"/>
<proteinExistence type="predicted"/>
<dbReference type="PROSITE" id="PS50935">
    <property type="entry name" value="SSB"/>
    <property type="match status" value="1"/>
</dbReference>
<name>A0A515D2N5_SERLI</name>
<dbReference type="RefSeq" id="WP_142816197.1">
    <property type="nucleotide sequence ID" value="NZ_CP033893.1"/>
</dbReference>
<dbReference type="SUPFAM" id="SSF50249">
    <property type="entry name" value="Nucleic acid-binding proteins"/>
    <property type="match status" value="1"/>
</dbReference>
<dbReference type="Proteomes" id="UP000317572">
    <property type="component" value="Chromosome"/>
</dbReference>
<dbReference type="EMBL" id="CP033893">
    <property type="protein sequence ID" value="QDL34653.1"/>
    <property type="molecule type" value="Genomic_DNA"/>
</dbReference>
<evidence type="ECO:0000313" key="4">
    <source>
        <dbReference type="EMBL" id="QDL34653.1"/>
    </source>
</evidence>
<dbReference type="InterPro" id="IPR000424">
    <property type="entry name" value="Primosome_PriB/ssb"/>
</dbReference>
<dbReference type="Gene3D" id="2.40.50.140">
    <property type="entry name" value="Nucleic acid-binding proteins"/>
    <property type="match status" value="1"/>
</dbReference>
<dbReference type="InterPro" id="IPR012340">
    <property type="entry name" value="NA-bd_OB-fold"/>
</dbReference>
<sequence length="150" mass="15804">MTAQIAAYGRLVADVQSKPTSTGSTMAFARLVVSLPCHSAENGEAPFWLGVVAFGKQADALARHGKGDMVSVSGNMQINQWTAQDGSTASGYQVVADSVVSAKTARPGGPAKQRSASNQGGKTEVADRQQQTPYQQPEDFDQTPPYDAPF</sequence>
<dbReference type="Pfam" id="PF00436">
    <property type="entry name" value="SSB"/>
    <property type="match status" value="1"/>
</dbReference>
<feature type="region of interest" description="Disordered" evidence="3">
    <location>
        <begin position="102"/>
        <end position="150"/>
    </location>
</feature>
<evidence type="ECO:0000313" key="5">
    <source>
        <dbReference type="Proteomes" id="UP000317572"/>
    </source>
</evidence>
<keyword evidence="1 2" id="KW-0238">DNA-binding</keyword>
<accession>A0A515D2N5</accession>
<evidence type="ECO:0000256" key="2">
    <source>
        <dbReference type="PIRNR" id="PIRNR002070"/>
    </source>
</evidence>
<dbReference type="CDD" id="cd04496">
    <property type="entry name" value="SSB_OBF"/>
    <property type="match status" value="1"/>
</dbReference>
<gene>
    <name evidence="4" type="ORF">EGO53_24050</name>
</gene>
<evidence type="ECO:0000256" key="1">
    <source>
        <dbReference type="ARBA" id="ARBA00023125"/>
    </source>
</evidence>
<dbReference type="GO" id="GO:0006260">
    <property type="term" value="P:DNA replication"/>
    <property type="evidence" value="ECO:0007669"/>
    <property type="project" value="InterPro"/>
</dbReference>
<dbReference type="GO" id="GO:0003697">
    <property type="term" value="F:single-stranded DNA binding"/>
    <property type="evidence" value="ECO:0007669"/>
    <property type="project" value="InterPro"/>
</dbReference>
<organism evidence="4 5">
    <name type="scientific">Serratia liquefaciens</name>
    <dbReference type="NCBI Taxonomy" id="614"/>
    <lineage>
        <taxon>Bacteria</taxon>
        <taxon>Pseudomonadati</taxon>
        <taxon>Pseudomonadota</taxon>
        <taxon>Gammaproteobacteria</taxon>
        <taxon>Enterobacterales</taxon>
        <taxon>Yersiniaceae</taxon>
        <taxon>Serratia</taxon>
    </lineage>
</organism>
<dbReference type="PIRSF" id="PIRSF002070">
    <property type="entry name" value="SSB"/>
    <property type="match status" value="1"/>
</dbReference>